<evidence type="ECO:0000256" key="1">
    <source>
        <dbReference type="ARBA" id="ARBA00022679"/>
    </source>
</evidence>
<dbReference type="GO" id="GO:0000287">
    <property type="term" value="F:magnesium ion binding"/>
    <property type="evidence" value="ECO:0007669"/>
    <property type="project" value="InterPro"/>
</dbReference>
<name>A0A1H1YGE8_9ACTN</name>
<keyword evidence="1 3" id="KW-0808">Transferase</keyword>
<dbReference type="PANTHER" id="PTHR43007:SF1">
    <property type="entry name" value="2-PHOSPHO-L-LACTATE TRANSFERASE"/>
    <property type="match status" value="1"/>
</dbReference>
<dbReference type="NCBIfam" id="TIGR01819">
    <property type="entry name" value="F420_cofD"/>
    <property type="match status" value="1"/>
</dbReference>
<protein>
    <submittedName>
        <fullName evidence="3">LPPG:FO 2-phospho-L-lactate transferase</fullName>
    </submittedName>
</protein>
<sequence>MQIVVLAGGVGGSKFVQGVRRAHPEATITVVGNTADDITLHGLRVCPDLDTMMYTLGGGGDDARGWGRLDESWRVLGELSAYGLEPSWFSLGDLDLGTHLVRTQMLEAGYPLTEVTQALCARWLADDPGLRLLPMSDDRVETHVVIPDPDSPAGRRAVHFQEYWVRLHAVPEALEVVRVGIEAARPTAAVLAALAAADLVLVAPSNPVVSIGPILAVPGLRAALRATPAPVVGFAGILGGAPVLGMAHRLLPAIGVAVEAAAVGLHYGSRDAGGVLDLWVMDDRDAGSAAEVTGGGLAVTTTDLVMADADATAAFVRHALDRLPTGSAPAA</sequence>
<accession>A0A1H1YGE8</accession>
<dbReference type="RefSeq" id="WP_091414143.1">
    <property type="nucleotide sequence ID" value="NZ_LT629749.1"/>
</dbReference>
<dbReference type="InterPro" id="IPR010115">
    <property type="entry name" value="FbiA/CofD"/>
</dbReference>
<evidence type="ECO:0000313" key="4">
    <source>
        <dbReference type="Proteomes" id="UP000199092"/>
    </source>
</evidence>
<dbReference type="Gene3D" id="3.40.50.10680">
    <property type="entry name" value="CofD-like domains"/>
    <property type="match status" value="1"/>
</dbReference>
<proteinExistence type="inferred from homology"/>
<dbReference type="OrthoDB" id="7466225at2"/>
<organism evidence="3 4">
    <name type="scientific">Friedmanniella luteola</name>
    <dbReference type="NCBI Taxonomy" id="546871"/>
    <lineage>
        <taxon>Bacteria</taxon>
        <taxon>Bacillati</taxon>
        <taxon>Actinomycetota</taxon>
        <taxon>Actinomycetes</taxon>
        <taxon>Propionibacteriales</taxon>
        <taxon>Nocardioidaceae</taxon>
        <taxon>Friedmanniella</taxon>
    </lineage>
</organism>
<dbReference type="HAMAP" id="MF_01257">
    <property type="entry name" value="CofD"/>
    <property type="match status" value="1"/>
</dbReference>
<dbReference type="Gene3D" id="1.10.8.240">
    <property type="entry name" value="CofD-like domain"/>
    <property type="match status" value="1"/>
</dbReference>
<keyword evidence="4" id="KW-1185">Reference proteome</keyword>
<dbReference type="PANTHER" id="PTHR43007">
    <property type="entry name" value="2-PHOSPHO-L-LACTATE TRANSFERASE"/>
    <property type="match status" value="1"/>
</dbReference>
<dbReference type="AlphaFoldDB" id="A0A1H1YGE8"/>
<evidence type="ECO:0000256" key="2">
    <source>
        <dbReference type="ARBA" id="ARBA00022842"/>
    </source>
</evidence>
<gene>
    <name evidence="3" type="ORF">SAMN04488543_3297</name>
</gene>
<evidence type="ECO:0000313" key="3">
    <source>
        <dbReference type="EMBL" id="SDT20451.1"/>
    </source>
</evidence>
<dbReference type="InterPro" id="IPR038136">
    <property type="entry name" value="CofD-like_dom_sf"/>
</dbReference>
<dbReference type="SUPFAM" id="SSF142338">
    <property type="entry name" value="CofD-like"/>
    <property type="match status" value="1"/>
</dbReference>
<dbReference type="GO" id="GO:0043743">
    <property type="term" value="F:LPPG:FO 2-phospho-L-lactate transferase activity"/>
    <property type="evidence" value="ECO:0007669"/>
    <property type="project" value="InterPro"/>
</dbReference>
<dbReference type="Proteomes" id="UP000199092">
    <property type="component" value="Chromosome I"/>
</dbReference>
<keyword evidence="2" id="KW-0460">Magnesium</keyword>
<dbReference type="InterPro" id="IPR002882">
    <property type="entry name" value="CofD"/>
</dbReference>
<dbReference type="EMBL" id="LT629749">
    <property type="protein sequence ID" value="SDT20451.1"/>
    <property type="molecule type" value="Genomic_DNA"/>
</dbReference>
<dbReference type="Pfam" id="PF01933">
    <property type="entry name" value="CofD"/>
    <property type="match status" value="1"/>
</dbReference>
<dbReference type="STRING" id="546871.SAMN04488543_3297"/>
<reference evidence="3 4" key="1">
    <citation type="submission" date="2016-10" db="EMBL/GenBank/DDBJ databases">
        <authorList>
            <person name="de Groot N.N."/>
        </authorList>
    </citation>
    <scope>NUCLEOTIDE SEQUENCE [LARGE SCALE GENOMIC DNA]</scope>
    <source>
        <strain evidence="3 4">DSM 21741</strain>
    </source>
</reference>